<dbReference type="eggNOG" id="COG3090">
    <property type="taxonomic scope" value="Bacteria"/>
</dbReference>
<evidence type="ECO:0000313" key="12">
    <source>
        <dbReference type="Proteomes" id="UP000002943"/>
    </source>
</evidence>
<reference evidence="11 12" key="1">
    <citation type="journal article" date="2012" name="Int. J. Syst. Evol. Microbiol.">
        <title>Vibrio caribbeanicus sp. nov., isolated from the marine sponge Scleritoderma cyanea.</title>
        <authorList>
            <person name="Hoffmann M."/>
            <person name="Monday S.R."/>
            <person name="Allard M.W."/>
            <person name="Strain E.A."/>
            <person name="Whittaker P."/>
            <person name="Naum M."/>
            <person name="McCarthy P.J."/>
            <person name="Lopez J.V."/>
            <person name="Fischer M."/>
            <person name="Brown E.W."/>
        </authorList>
    </citation>
    <scope>NUCLEOTIDE SEQUENCE [LARGE SCALE GENOMIC DNA]</scope>
    <source>
        <strain evidence="11 12">ATCC BAA-2122</strain>
    </source>
</reference>
<evidence type="ECO:0000256" key="1">
    <source>
        <dbReference type="ARBA" id="ARBA00004429"/>
    </source>
</evidence>
<dbReference type="PANTHER" id="PTHR35011">
    <property type="entry name" value="2,3-DIKETO-L-GULONATE TRAP TRANSPORTER SMALL PERMEASE PROTEIN YIAM"/>
    <property type="match status" value="1"/>
</dbReference>
<dbReference type="OrthoDB" id="26202at2"/>
<dbReference type="GO" id="GO:0005886">
    <property type="term" value="C:plasma membrane"/>
    <property type="evidence" value="ECO:0007669"/>
    <property type="project" value="UniProtKB-SubCell"/>
</dbReference>
<keyword evidence="4 9" id="KW-0997">Cell inner membrane</keyword>
<keyword evidence="6 9" id="KW-1133">Transmembrane helix</keyword>
<evidence type="ECO:0000256" key="6">
    <source>
        <dbReference type="ARBA" id="ARBA00022989"/>
    </source>
</evidence>
<dbReference type="InterPro" id="IPR055348">
    <property type="entry name" value="DctQ"/>
</dbReference>
<feature type="transmembrane region" description="Helical" evidence="9">
    <location>
        <begin position="130"/>
        <end position="153"/>
    </location>
</feature>
<evidence type="ECO:0000256" key="4">
    <source>
        <dbReference type="ARBA" id="ARBA00022519"/>
    </source>
</evidence>
<keyword evidence="7 9" id="KW-0472">Membrane</keyword>
<feature type="transmembrane region" description="Helical" evidence="9">
    <location>
        <begin position="84"/>
        <end position="110"/>
    </location>
</feature>
<evidence type="ECO:0000256" key="3">
    <source>
        <dbReference type="ARBA" id="ARBA00022475"/>
    </source>
</evidence>
<sequence length="168" mass="18723">MSGLKNSLYLLSGYSSGVCIVFIMLIILAQVIGRLFGFIVPSAEDFSGYLLAASTFFGLAYSFKEGGHIRVNILLQRLPASVQLFHEVFLLFVALFIAAFMGFYCAHMVWESYLFEEITHGYIPIPLWVPQLPVALGLVGLNLAIIDNLILALSGKEPIYKIREREVD</sequence>
<dbReference type="PANTHER" id="PTHR35011:SF10">
    <property type="entry name" value="TRAP TRANSPORTER SMALL PERMEASE PROTEIN"/>
    <property type="match status" value="1"/>
</dbReference>
<evidence type="ECO:0000313" key="11">
    <source>
        <dbReference type="EMBL" id="EFP97508.1"/>
    </source>
</evidence>
<comment type="similarity">
    <text evidence="8 9">Belongs to the TRAP transporter small permease family.</text>
</comment>
<feature type="transmembrane region" description="Helical" evidence="9">
    <location>
        <begin position="46"/>
        <end position="63"/>
    </location>
</feature>
<gene>
    <name evidence="11" type="ORF">VIBC2010_00130</name>
</gene>
<dbReference type="Pfam" id="PF04290">
    <property type="entry name" value="DctQ"/>
    <property type="match status" value="1"/>
</dbReference>
<keyword evidence="2 9" id="KW-0813">Transport</keyword>
<dbReference type="AlphaFoldDB" id="E3BHH7"/>
<dbReference type="Proteomes" id="UP000002943">
    <property type="component" value="Unassembled WGS sequence"/>
</dbReference>
<evidence type="ECO:0000256" key="2">
    <source>
        <dbReference type="ARBA" id="ARBA00022448"/>
    </source>
</evidence>
<dbReference type="RefSeq" id="WP_009600444.1">
    <property type="nucleotide sequence ID" value="NZ_AEIU01000057.1"/>
</dbReference>
<evidence type="ECO:0000256" key="8">
    <source>
        <dbReference type="ARBA" id="ARBA00038436"/>
    </source>
</evidence>
<name>E3BHH7_9VIBR</name>
<keyword evidence="5 9" id="KW-0812">Transmembrane</keyword>
<dbReference type="STRING" id="796620.VIBC2010_00130"/>
<comment type="caution">
    <text evidence="11">The sequence shown here is derived from an EMBL/GenBank/DDBJ whole genome shotgun (WGS) entry which is preliminary data.</text>
</comment>
<comment type="subunit">
    <text evidence="9">The complex comprises the extracytoplasmic solute receptor protein and the two transmembrane proteins.</text>
</comment>
<dbReference type="GO" id="GO:0022857">
    <property type="term" value="F:transmembrane transporter activity"/>
    <property type="evidence" value="ECO:0007669"/>
    <property type="project" value="UniProtKB-UniRule"/>
</dbReference>
<dbReference type="InterPro" id="IPR007387">
    <property type="entry name" value="TRAP_DctQ"/>
</dbReference>
<keyword evidence="12" id="KW-1185">Reference proteome</keyword>
<evidence type="ECO:0000256" key="5">
    <source>
        <dbReference type="ARBA" id="ARBA00022692"/>
    </source>
</evidence>
<organism evidence="11 12">
    <name type="scientific">Vibrio caribbeanicus ATCC BAA-2122</name>
    <dbReference type="NCBI Taxonomy" id="796620"/>
    <lineage>
        <taxon>Bacteria</taxon>
        <taxon>Pseudomonadati</taxon>
        <taxon>Pseudomonadota</taxon>
        <taxon>Gammaproteobacteria</taxon>
        <taxon>Vibrionales</taxon>
        <taxon>Vibrionaceae</taxon>
        <taxon>Vibrio</taxon>
    </lineage>
</organism>
<dbReference type="GO" id="GO:0015740">
    <property type="term" value="P:C4-dicarboxylate transport"/>
    <property type="evidence" value="ECO:0007669"/>
    <property type="project" value="TreeGrafter"/>
</dbReference>
<evidence type="ECO:0000259" key="10">
    <source>
        <dbReference type="Pfam" id="PF04290"/>
    </source>
</evidence>
<feature type="transmembrane region" description="Helical" evidence="9">
    <location>
        <begin position="7"/>
        <end position="40"/>
    </location>
</feature>
<evidence type="ECO:0000256" key="7">
    <source>
        <dbReference type="ARBA" id="ARBA00023136"/>
    </source>
</evidence>
<proteinExistence type="inferred from homology"/>
<feature type="domain" description="Tripartite ATP-independent periplasmic transporters DctQ component" evidence="10">
    <location>
        <begin position="23"/>
        <end position="153"/>
    </location>
</feature>
<dbReference type="EMBL" id="AEIU01000057">
    <property type="protein sequence ID" value="EFP97508.1"/>
    <property type="molecule type" value="Genomic_DNA"/>
</dbReference>
<accession>E3BHH7</accession>
<keyword evidence="3" id="KW-1003">Cell membrane</keyword>
<protein>
    <recommendedName>
        <fullName evidence="9">TRAP transporter small permease protein</fullName>
    </recommendedName>
</protein>
<evidence type="ECO:0000256" key="9">
    <source>
        <dbReference type="RuleBase" id="RU369079"/>
    </source>
</evidence>
<comment type="function">
    <text evidence="9">Part of the tripartite ATP-independent periplasmic (TRAP) transport system.</text>
</comment>
<comment type="subcellular location">
    <subcellularLocation>
        <location evidence="1 9">Cell inner membrane</location>
        <topology evidence="1 9">Multi-pass membrane protein</topology>
    </subcellularLocation>
</comment>